<evidence type="ECO:0000313" key="1">
    <source>
        <dbReference type="EMBL" id="OXG26093.1"/>
    </source>
</evidence>
<name>A0A854QMJ6_CRYNE</name>
<gene>
    <name evidence="1" type="ORF">C361_01449</name>
</gene>
<reference evidence="1 2" key="1">
    <citation type="submission" date="2017-06" db="EMBL/GenBank/DDBJ databases">
        <title>Global population genomics of the pathogenic fungus Cryptococcus neoformans var. grubii.</title>
        <authorList>
            <person name="Cuomo C."/>
            <person name="Litvintseva A."/>
            <person name="Chen Y."/>
            <person name="Young S."/>
            <person name="Zeng Q."/>
            <person name="Chapman S."/>
            <person name="Gujja S."/>
            <person name="Saif S."/>
            <person name="Birren B."/>
        </authorList>
    </citation>
    <scope>NUCLEOTIDE SEQUENCE [LARGE SCALE GENOMIC DNA]</scope>
    <source>
        <strain evidence="1 2">Tu259-1</strain>
    </source>
</reference>
<accession>A0A854QMJ6</accession>
<evidence type="ECO:0000313" key="2">
    <source>
        <dbReference type="Proteomes" id="UP000199727"/>
    </source>
</evidence>
<dbReference type="EMBL" id="AMKT01000025">
    <property type="protein sequence ID" value="OXG26093.1"/>
    <property type="molecule type" value="Genomic_DNA"/>
</dbReference>
<dbReference type="AlphaFoldDB" id="A0A854QMJ6"/>
<sequence length="76" mass="8770">MFHPAPPDLSQHKVVAPFWRFSVIITRRSPVLDSYHEMEEMDFDFTQENEVFGNFNGFVTEEEVEEGGSSIEEAAM</sequence>
<dbReference type="Proteomes" id="UP000199727">
    <property type="component" value="Unassembled WGS sequence"/>
</dbReference>
<protein>
    <submittedName>
        <fullName evidence="1">Uncharacterized protein</fullName>
    </submittedName>
</protein>
<proteinExistence type="predicted"/>
<organism evidence="1 2">
    <name type="scientific">Cryptococcus neoformans Tu259-1</name>
    <dbReference type="NCBI Taxonomy" id="1230072"/>
    <lineage>
        <taxon>Eukaryota</taxon>
        <taxon>Fungi</taxon>
        <taxon>Dikarya</taxon>
        <taxon>Basidiomycota</taxon>
        <taxon>Agaricomycotina</taxon>
        <taxon>Tremellomycetes</taxon>
        <taxon>Tremellales</taxon>
        <taxon>Cryptococcaceae</taxon>
        <taxon>Cryptococcus</taxon>
        <taxon>Cryptococcus neoformans species complex</taxon>
    </lineage>
</organism>
<comment type="caution">
    <text evidence="1">The sequence shown here is derived from an EMBL/GenBank/DDBJ whole genome shotgun (WGS) entry which is preliminary data.</text>
</comment>